<protein>
    <submittedName>
        <fullName evidence="1">Uncharacterized protein</fullName>
    </submittedName>
</protein>
<organism evidence="1 2">
    <name type="scientific">Glarea lozoyensis (strain ATCC 20868 / MF5171)</name>
    <dbReference type="NCBI Taxonomy" id="1116229"/>
    <lineage>
        <taxon>Eukaryota</taxon>
        <taxon>Fungi</taxon>
        <taxon>Dikarya</taxon>
        <taxon>Ascomycota</taxon>
        <taxon>Pezizomycotina</taxon>
        <taxon>Leotiomycetes</taxon>
        <taxon>Helotiales</taxon>
        <taxon>Helotiaceae</taxon>
        <taxon>Glarea</taxon>
    </lineage>
</organism>
<sequence length="138" mass="15328">MRPAKTPSSSFYSSAAANSRVKVHNVAQRSGLERVDGLLPPSLRGCEPGVLKSQSVRGGEERGATWVLPFIQSVKSPFRRYGHIRNRPAAVRRSDPSWRTEGLLLASEVCLQGQQSKFFPCTSSRQSNCVWYGYRDSV</sequence>
<dbReference type="RefSeq" id="XP_008078551.1">
    <property type="nucleotide sequence ID" value="XM_008080360.1"/>
</dbReference>
<gene>
    <name evidence="1" type="ORF">GLAREA_10310</name>
</gene>
<keyword evidence="2" id="KW-1185">Reference proteome</keyword>
<accession>S3DRI5</accession>
<dbReference type="HOGENOM" id="CLU_1855447_0_0_1"/>
<reference evidence="1 2" key="1">
    <citation type="journal article" date="2013" name="BMC Genomics">
        <title>Genomics-driven discovery of the pneumocandin biosynthetic gene cluster in the fungus Glarea lozoyensis.</title>
        <authorList>
            <person name="Chen L."/>
            <person name="Yue Q."/>
            <person name="Zhang X."/>
            <person name="Xiang M."/>
            <person name="Wang C."/>
            <person name="Li S."/>
            <person name="Che Y."/>
            <person name="Ortiz-Lopez F.J."/>
            <person name="Bills G.F."/>
            <person name="Liu X."/>
            <person name="An Z."/>
        </authorList>
    </citation>
    <scope>NUCLEOTIDE SEQUENCE [LARGE SCALE GENOMIC DNA]</scope>
    <source>
        <strain evidence="2">ATCC 20868 / MF5171</strain>
    </source>
</reference>
<dbReference type="Proteomes" id="UP000016922">
    <property type="component" value="Unassembled WGS sequence"/>
</dbReference>
<dbReference type="EMBL" id="KE145356">
    <property type="protein sequence ID" value="EPE34616.1"/>
    <property type="molecule type" value="Genomic_DNA"/>
</dbReference>
<name>S3DRI5_GLAL2</name>
<proteinExistence type="predicted"/>
<dbReference type="AlphaFoldDB" id="S3DRI5"/>
<evidence type="ECO:0000313" key="2">
    <source>
        <dbReference type="Proteomes" id="UP000016922"/>
    </source>
</evidence>
<dbReference type="KEGG" id="glz:GLAREA_10310"/>
<evidence type="ECO:0000313" key="1">
    <source>
        <dbReference type="EMBL" id="EPE34616.1"/>
    </source>
</evidence>
<dbReference type="GeneID" id="19469357"/>